<dbReference type="PANTHER" id="PTHR43133:SF8">
    <property type="entry name" value="RNA POLYMERASE SIGMA FACTOR HI_1459-RELATED"/>
    <property type="match status" value="1"/>
</dbReference>
<dbReference type="Gene3D" id="1.10.10.10">
    <property type="entry name" value="Winged helix-like DNA-binding domain superfamily/Winged helix DNA-binding domain"/>
    <property type="match status" value="1"/>
</dbReference>
<organism evidence="8 9">
    <name type="scientific">Actinomadura alba</name>
    <dbReference type="NCBI Taxonomy" id="406431"/>
    <lineage>
        <taxon>Bacteria</taxon>
        <taxon>Bacillati</taxon>
        <taxon>Actinomycetota</taxon>
        <taxon>Actinomycetes</taxon>
        <taxon>Streptosporangiales</taxon>
        <taxon>Thermomonosporaceae</taxon>
        <taxon>Actinomadura</taxon>
    </lineage>
</organism>
<evidence type="ECO:0000256" key="4">
    <source>
        <dbReference type="ARBA" id="ARBA00023125"/>
    </source>
</evidence>
<dbReference type="InterPro" id="IPR013325">
    <property type="entry name" value="RNA_pol_sigma_r2"/>
</dbReference>
<evidence type="ECO:0000256" key="3">
    <source>
        <dbReference type="ARBA" id="ARBA00023082"/>
    </source>
</evidence>
<dbReference type="InterPro" id="IPR007627">
    <property type="entry name" value="RNA_pol_sigma70_r2"/>
</dbReference>
<reference evidence="8 9" key="1">
    <citation type="submission" date="2020-06" db="EMBL/GenBank/DDBJ databases">
        <title>Actinomadura xiongansis sp. nov., isolated from soil of Baiyangdian.</title>
        <authorList>
            <person name="Zhang X."/>
        </authorList>
    </citation>
    <scope>NUCLEOTIDE SEQUENCE [LARGE SCALE GENOMIC DNA]</scope>
    <source>
        <strain evidence="8 9">HBUM206468</strain>
    </source>
</reference>
<dbReference type="NCBIfam" id="TIGR02937">
    <property type="entry name" value="sigma70-ECF"/>
    <property type="match status" value="1"/>
</dbReference>
<dbReference type="RefSeq" id="WP_187243815.1">
    <property type="nucleotide sequence ID" value="NZ_BAAAOK010000027.1"/>
</dbReference>
<dbReference type="Pfam" id="PF08281">
    <property type="entry name" value="Sigma70_r4_2"/>
    <property type="match status" value="1"/>
</dbReference>
<evidence type="ECO:0000256" key="5">
    <source>
        <dbReference type="ARBA" id="ARBA00023163"/>
    </source>
</evidence>
<keyword evidence="2" id="KW-0805">Transcription regulation</keyword>
<keyword evidence="4" id="KW-0238">DNA-binding</keyword>
<evidence type="ECO:0000256" key="2">
    <source>
        <dbReference type="ARBA" id="ARBA00023015"/>
    </source>
</evidence>
<name>A0ABR7LPP1_9ACTN</name>
<feature type="domain" description="RNA polymerase sigma-70 region 2" evidence="6">
    <location>
        <begin position="27"/>
        <end position="93"/>
    </location>
</feature>
<dbReference type="InterPro" id="IPR013324">
    <property type="entry name" value="RNA_pol_sigma_r3/r4-like"/>
</dbReference>
<dbReference type="PANTHER" id="PTHR43133">
    <property type="entry name" value="RNA POLYMERASE ECF-TYPE SIGMA FACTO"/>
    <property type="match status" value="1"/>
</dbReference>
<keyword evidence="9" id="KW-1185">Reference proteome</keyword>
<accession>A0ABR7LPP1</accession>
<keyword evidence="5" id="KW-0804">Transcription</keyword>
<comment type="caution">
    <text evidence="8">The sequence shown here is derived from an EMBL/GenBank/DDBJ whole genome shotgun (WGS) entry which is preliminary data.</text>
</comment>
<evidence type="ECO:0000259" key="7">
    <source>
        <dbReference type="Pfam" id="PF08281"/>
    </source>
</evidence>
<dbReference type="InterPro" id="IPR013249">
    <property type="entry name" value="RNA_pol_sigma70_r4_t2"/>
</dbReference>
<dbReference type="Pfam" id="PF04542">
    <property type="entry name" value="Sigma70_r2"/>
    <property type="match status" value="1"/>
</dbReference>
<evidence type="ECO:0000313" key="8">
    <source>
        <dbReference type="EMBL" id="MBC6466791.1"/>
    </source>
</evidence>
<proteinExistence type="inferred from homology"/>
<dbReference type="InterPro" id="IPR014284">
    <property type="entry name" value="RNA_pol_sigma-70_dom"/>
</dbReference>
<dbReference type="Gene3D" id="1.10.1740.10">
    <property type="match status" value="1"/>
</dbReference>
<dbReference type="SUPFAM" id="SSF88946">
    <property type="entry name" value="Sigma2 domain of RNA polymerase sigma factors"/>
    <property type="match status" value="1"/>
</dbReference>
<evidence type="ECO:0000259" key="6">
    <source>
        <dbReference type="Pfam" id="PF04542"/>
    </source>
</evidence>
<sequence>MRGDVRARTDAEVIEASLREPECFAELYDRHHEVIHRYIARRLGRDLADDLMAETFLIAFDRRDRYDAAREDARPWLYGIATNLVGQHRRAEVRFWRLIQRTGADPAVESPAGPVTDRVTAQASRRALAAALAKLPRGQRDVLLLTAAGDLTPGEIASALGIARGTVHSRLNRARKKTRDVLGGVDPLEGNDH</sequence>
<dbReference type="Proteomes" id="UP000805614">
    <property type="component" value="Unassembled WGS sequence"/>
</dbReference>
<evidence type="ECO:0000313" key="9">
    <source>
        <dbReference type="Proteomes" id="UP000805614"/>
    </source>
</evidence>
<evidence type="ECO:0000256" key="1">
    <source>
        <dbReference type="ARBA" id="ARBA00010641"/>
    </source>
</evidence>
<dbReference type="CDD" id="cd06171">
    <property type="entry name" value="Sigma70_r4"/>
    <property type="match status" value="1"/>
</dbReference>
<dbReference type="InterPro" id="IPR036388">
    <property type="entry name" value="WH-like_DNA-bd_sf"/>
</dbReference>
<comment type="similarity">
    <text evidence="1">Belongs to the sigma-70 factor family. ECF subfamily.</text>
</comment>
<feature type="domain" description="RNA polymerase sigma factor 70 region 4 type 2" evidence="7">
    <location>
        <begin position="126"/>
        <end position="177"/>
    </location>
</feature>
<dbReference type="InterPro" id="IPR039425">
    <property type="entry name" value="RNA_pol_sigma-70-like"/>
</dbReference>
<gene>
    <name evidence="8" type="ORF">HKK74_14950</name>
</gene>
<dbReference type="SUPFAM" id="SSF88659">
    <property type="entry name" value="Sigma3 and sigma4 domains of RNA polymerase sigma factors"/>
    <property type="match status" value="1"/>
</dbReference>
<protein>
    <submittedName>
        <fullName evidence="8">RNA polymerase sigma factor</fullName>
    </submittedName>
</protein>
<dbReference type="EMBL" id="JABVEC010000010">
    <property type="protein sequence ID" value="MBC6466791.1"/>
    <property type="molecule type" value="Genomic_DNA"/>
</dbReference>
<keyword evidence="3" id="KW-0731">Sigma factor</keyword>